<feature type="transmembrane region" description="Helical" evidence="1">
    <location>
        <begin position="58"/>
        <end position="77"/>
    </location>
</feature>
<keyword evidence="1" id="KW-0812">Transmembrane</keyword>
<dbReference type="AlphaFoldDB" id="A0AAV0D8X9"/>
<comment type="caution">
    <text evidence="2">The sequence shown here is derived from an EMBL/GenBank/DDBJ whole genome shotgun (WGS) entry which is preliminary data.</text>
</comment>
<evidence type="ECO:0000256" key="1">
    <source>
        <dbReference type="SAM" id="Phobius"/>
    </source>
</evidence>
<organism evidence="2 3">
    <name type="scientific">Cuscuta epithymum</name>
    <dbReference type="NCBI Taxonomy" id="186058"/>
    <lineage>
        <taxon>Eukaryota</taxon>
        <taxon>Viridiplantae</taxon>
        <taxon>Streptophyta</taxon>
        <taxon>Embryophyta</taxon>
        <taxon>Tracheophyta</taxon>
        <taxon>Spermatophyta</taxon>
        <taxon>Magnoliopsida</taxon>
        <taxon>eudicotyledons</taxon>
        <taxon>Gunneridae</taxon>
        <taxon>Pentapetalae</taxon>
        <taxon>asterids</taxon>
        <taxon>lamiids</taxon>
        <taxon>Solanales</taxon>
        <taxon>Convolvulaceae</taxon>
        <taxon>Cuscuteae</taxon>
        <taxon>Cuscuta</taxon>
        <taxon>Cuscuta subgen. Cuscuta</taxon>
    </lineage>
</organism>
<dbReference type="PANTHER" id="PTHR31860">
    <property type="entry name" value="HEAT-INDUCIBLE TRANSCRIPTION REPRESSOR (DUF639)-RELATED"/>
    <property type="match status" value="1"/>
</dbReference>
<sequence length="150" mass="16915">MDEATVGVEKPFRILSAVPIIANVIVSDSIFPVLTSSTDYRLHLSIYDKYLIGMERGWLGYQICFCCLASFFCGFYVTRYTSQGRPADELKVLAPPEMNTVEQLLAIQNAISQAEELIQDGNIVLLKFRALLLTIFPQPADEDFREDHCT</sequence>
<keyword evidence="1" id="KW-1133">Transmembrane helix</keyword>
<dbReference type="Proteomes" id="UP001152523">
    <property type="component" value="Unassembled WGS sequence"/>
</dbReference>
<dbReference type="PANTHER" id="PTHR31860:SF6">
    <property type="entry name" value="HEAT-INDUCIBLE TRANSCRIPTION REPRESSOR (DUF639)"/>
    <property type="match status" value="1"/>
</dbReference>
<protein>
    <submittedName>
        <fullName evidence="2">Uncharacterized protein</fullName>
    </submittedName>
</protein>
<gene>
    <name evidence="2" type="ORF">CEPIT_LOCUS13458</name>
</gene>
<dbReference type="InterPro" id="IPR006927">
    <property type="entry name" value="DUF639"/>
</dbReference>
<evidence type="ECO:0000313" key="2">
    <source>
        <dbReference type="EMBL" id="CAH9095837.1"/>
    </source>
</evidence>
<dbReference type="EMBL" id="CAMAPF010000085">
    <property type="protein sequence ID" value="CAH9095837.1"/>
    <property type="molecule type" value="Genomic_DNA"/>
</dbReference>
<keyword evidence="1" id="KW-0472">Membrane</keyword>
<name>A0AAV0D8X9_9ASTE</name>
<accession>A0AAV0D8X9</accession>
<dbReference type="Pfam" id="PF04842">
    <property type="entry name" value="DUF639"/>
    <property type="match status" value="1"/>
</dbReference>
<feature type="transmembrane region" description="Helical" evidence="1">
    <location>
        <begin position="12"/>
        <end position="34"/>
    </location>
</feature>
<proteinExistence type="predicted"/>
<reference evidence="2" key="1">
    <citation type="submission" date="2022-07" db="EMBL/GenBank/DDBJ databases">
        <authorList>
            <person name="Macas J."/>
            <person name="Novak P."/>
            <person name="Neumann P."/>
        </authorList>
    </citation>
    <scope>NUCLEOTIDE SEQUENCE</scope>
</reference>
<keyword evidence="3" id="KW-1185">Reference proteome</keyword>
<evidence type="ECO:0000313" key="3">
    <source>
        <dbReference type="Proteomes" id="UP001152523"/>
    </source>
</evidence>